<gene>
    <name evidence="5" type="ORF">K0T92_04965</name>
</gene>
<dbReference type="InterPro" id="IPR055372">
    <property type="entry name" value="CBM96"/>
</dbReference>
<dbReference type="Pfam" id="PF24517">
    <property type="entry name" value="CBM96"/>
    <property type="match status" value="1"/>
</dbReference>
<reference evidence="5 6" key="1">
    <citation type="submission" date="2021-07" db="EMBL/GenBank/DDBJ databases">
        <title>Paenibacillus radiodurans sp. nov., isolated from the southeastern edge of Tengger Desert.</title>
        <authorList>
            <person name="Zhang G."/>
        </authorList>
    </citation>
    <scope>NUCLEOTIDE SEQUENCE [LARGE SCALE GENOMIC DNA]</scope>
    <source>
        <strain evidence="5 6">DT7-4</strain>
    </source>
</reference>
<accession>A0ABS7D2L0</accession>
<evidence type="ECO:0000256" key="2">
    <source>
        <dbReference type="ARBA" id="ARBA00022525"/>
    </source>
</evidence>
<evidence type="ECO:0000256" key="1">
    <source>
        <dbReference type="ARBA" id="ARBA00004613"/>
    </source>
</evidence>
<evidence type="ECO:0000256" key="3">
    <source>
        <dbReference type="ARBA" id="ARBA00022729"/>
    </source>
</evidence>
<dbReference type="Proteomes" id="UP000812277">
    <property type="component" value="Unassembled WGS sequence"/>
</dbReference>
<comment type="subcellular location">
    <subcellularLocation>
        <location evidence="1">Secreted</location>
    </subcellularLocation>
</comment>
<protein>
    <submittedName>
        <fullName evidence="5">DNRLRE domain-containing protein</fullName>
    </submittedName>
</protein>
<keyword evidence="2" id="KW-0964">Secreted</keyword>
<dbReference type="RefSeq" id="WP_219871333.1">
    <property type="nucleotide sequence ID" value="NZ_JAHZIJ010000002.1"/>
</dbReference>
<organism evidence="5 6">
    <name type="scientific">Paenibacillus oenotherae</name>
    <dbReference type="NCBI Taxonomy" id="1435645"/>
    <lineage>
        <taxon>Bacteria</taxon>
        <taxon>Bacillati</taxon>
        <taxon>Bacillota</taxon>
        <taxon>Bacilli</taxon>
        <taxon>Bacillales</taxon>
        <taxon>Paenibacillaceae</taxon>
        <taxon>Paenibacillus</taxon>
    </lineage>
</organism>
<evidence type="ECO:0000259" key="4">
    <source>
        <dbReference type="Pfam" id="PF24517"/>
    </source>
</evidence>
<dbReference type="NCBIfam" id="NF033679">
    <property type="entry name" value="DNRLRE_dom"/>
    <property type="match status" value="1"/>
</dbReference>
<comment type="caution">
    <text evidence="5">The sequence shown here is derived from an EMBL/GenBank/DDBJ whole genome shotgun (WGS) entry which is preliminary data.</text>
</comment>
<keyword evidence="6" id="KW-1185">Reference proteome</keyword>
<evidence type="ECO:0000313" key="5">
    <source>
        <dbReference type="EMBL" id="MBW7474084.1"/>
    </source>
</evidence>
<feature type="domain" description="Carbohydrate-binding module family 96" evidence="4">
    <location>
        <begin position="109"/>
        <end position="271"/>
    </location>
</feature>
<proteinExistence type="predicted"/>
<sequence>MENDSKSIGGYIFISPRNKMSGKVNIIGSGKSSLPASITVSKFDSLHANIAVYSDYVIEDAGNPPRTGNQRKANIYIRYRHQIQGSLFITPTNRMSGLLDIIQPPSYITELPSVKDAFVRSNIPTLNYGTEQSMIVGCNSTNKEKYRSLIQFDIDELPDNITVEKAELKMFNSQVNNSNHQIGVYTSSASWEETGVTWLSQPAVQEIITVQSLGSQSGYIRIDVTNQVKEWYAHTDSNYGFIIKAMDEAHPQIENFSTRESSSNKPFIEVTYKHNKIYSAGRSEIPSNIVIVPVGYKNIIGKIVIPEYESDRNFPSHIHVLNLNYWLESQLVVNKKIMPSHLIVRQNKDHSIPGHVIVRVKGGHLPQDRLIGNLFVIAKSRPGKITVKYRDSINASLTVRRIMHDQDEITSNLIVIRNSTVGNLIVRQQGSRSLPSSIQTRIHKVIPSNILINKKIMPGHLVVTYYKQINGRIDIREHDNLTSRMIVPYRKNIPGRIDIIYATHLPSSIQVLSGYLRANLIIPSYGEHVITGRMIVRVKGISEINSSITVGGDNIPGGYVYIL</sequence>
<dbReference type="EMBL" id="JAHZIJ010000002">
    <property type="protein sequence ID" value="MBW7474084.1"/>
    <property type="molecule type" value="Genomic_DNA"/>
</dbReference>
<evidence type="ECO:0000313" key="6">
    <source>
        <dbReference type="Proteomes" id="UP000812277"/>
    </source>
</evidence>
<keyword evidence="3" id="KW-0732">Signal</keyword>
<name>A0ABS7D2L0_9BACL</name>
<dbReference type="Gene3D" id="2.60.120.970">
    <property type="match status" value="1"/>
</dbReference>